<dbReference type="HAMAP" id="MF_01124">
    <property type="entry name" value="MecA"/>
    <property type="match status" value="1"/>
</dbReference>
<evidence type="ECO:0000313" key="4">
    <source>
        <dbReference type="EMBL" id="SDC11680.1"/>
    </source>
</evidence>
<dbReference type="InterPro" id="IPR038471">
    <property type="entry name" value="MecA_C_sf"/>
</dbReference>
<comment type="similarity">
    <text evidence="1 3">Belongs to the MecA family.</text>
</comment>
<organism evidence="4 5">
    <name type="scientific">Shouchella lonarensis</name>
    <dbReference type="NCBI Taxonomy" id="1464122"/>
    <lineage>
        <taxon>Bacteria</taxon>
        <taxon>Bacillati</taxon>
        <taxon>Bacillota</taxon>
        <taxon>Bacilli</taxon>
        <taxon>Bacillales</taxon>
        <taxon>Bacillaceae</taxon>
        <taxon>Shouchella</taxon>
    </lineage>
</organism>
<keyword evidence="5" id="KW-1185">Reference proteome</keyword>
<dbReference type="PANTHER" id="PTHR39161:SF2">
    <property type="entry name" value="ADAPTER PROTEIN MECA 2"/>
    <property type="match status" value="1"/>
</dbReference>
<proteinExistence type="inferred from homology"/>
<dbReference type="Gene3D" id="3.30.70.1950">
    <property type="match status" value="1"/>
</dbReference>
<dbReference type="Pfam" id="PF05389">
    <property type="entry name" value="MecA"/>
    <property type="match status" value="1"/>
</dbReference>
<dbReference type="AlphaFoldDB" id="A0A1G6IZ18"/>
<evidence type="ECO:0000256" key="3">
    <source>
        <dbReference type="HAMAP-Rule" id="MF_01124"/>
    </source>
</evidence>
<evidence type="ECO:0000256" key="1">
    <source>
        <dbReference type="ARBA" id="ARBA00005397"/>
    </source>
</evidence>
<sequence length="203" mass="23479">MRLERLANDKFKVFLTYDDMNERGITKEDLWQDVPKVHDLFRDMMMEADDELGFKIDGPIAVEVFAMPAQGMVFIISKEGYSDEFMFDDADDFDSGYIEMQVTVDETDEIFYEFSSMEDVIGLAARLTAIGMTGGRLYTFNNRFFLKFVTEAMNETIEAALIAMLAEFGDPSTISFHRVEEYGKILMEERAMAQVYHYFHGKK</sequence>
<gene>
    <name evidence="3" type="primary">mecA</name>
    <name evidence="4" type="ORF">SAMN05421737_105205</name>
</gene>
<dbReference type="NCBIfam" id="NF002781">
    <property type="entry name" value="PRK02899.1"/>
    <property type="match status" value="1"/>
</dbReference>
<reference evidence="5" key="1">
    <citation type="submission" date="2016-09" db="EMBL/GenBank/DDBJ databases">
        <authorList>
            <person name="Varghese N."/>
            <person name="Submissions S."/>
        </authorList>
    </citation>
    <scope>NUCLEOTIDE SEQUENCE [LARGE SCALE GENOMIC DNA]</scope>
    <source>
        <strain evidence="5">25nlg</strain>
    </source>
</reference>
<dbReference type="Proteomes" id="UP000242662">
    <property type="component" value="Unassembled WGS sequence"/>
</dbReference>
<keyword evidence="3" id="KW-0749">Sporulation</keyword>
<keyword evidence="3" id="KW-0178">Competence</keyword>
<dbReference type="PANTHER" id="PTHR39161">
    <property type="entry name" value="ADAPTER PROTEIN MECA"/>
    <property type="match status" value="1"/>
</dbReference>
<evidence type="ECO:0000313" key="5">
    <source>
        <dbReference type="Proteomes" id="UP000242662"/>
    </source>
</evidence>
<dbReference type="GO" id="GO:0030674">
    <property type="term" value="F:protein-macromolecule adaptor activity"/>
    <property type="evidence" value="ECO:0007669"/>
    <property type="project" value="UniProtKB-UniRule"/>
</dbReference>
<protein>
    <recommendedName>
        <fullName evidence="3">Adapter protein MecA</fullName>
    </recommendedName>
</protein>
<comment type="subunit">
    <text evidence="2 3">Homodimer.</text>
</comment>
<dbReference type="GO" id="GO:0042174">
    <property type="term" value="P:negative regulation of sporulation resulting in formation of a cellular spore"/>
    <property type="evidence" value="ECO:0007669"/>
    <property type="project" value="UniProtKB-UniRule"/>
</dbReference>
<dbReference type="PIRSF" id="PIRSF029008">
    <property type="entry name" value="MecA"/>
    <property type="match status" value="1"/>
</dbReference>
<dbReference type="GO" id="GO:0045808">
    <property type="term" value="P:negative regulation of establishment of competence for transformation"/>
    <property type="evidence" value="ECO:0007669"/>
    <property type="project" value="UniProtKB-UniRule"/>
</dbReference>
<dbReference type="EMBL" id="FMYM01000005">
    <property type="protein sequence ID" value="SDC11680.1"/>
    <property type="molecule type" value="Genomic_DNA"/>
</dbReference>
<name>A0A1G6IZ18_9BACI</name>
<accession>A0A1G6IZ18</accession>
<dbReference type="STRING" id="1464122.SAMN05421737_105205"/>
<dbReference type="GO" id="GO:0030420">
    <property type="term" value="P:establishment of competence for transformation"/>
    <property type="evidence" value="ECO:0007669"/>
    <property type="project" value="UniProtKB-KW"/>
</dbReference>
<dbReference type="InterPro" id="IPR008681">
    <property type="entry name" value="Neg-reg_MecA"/>
</dbReference>
<comment type="domain">
    <text evidence="3">The N-terminal domain has binding sites for ComK and probably for unfolded/aggregated proteins; the C-terminal domain interacts with ClpC.</text>
</comment>
<dbReference type="RefSeq" id="WP_090775552.1">
    <property type="nucleotide sequence ID" value="NZ_FMYM01000005.1"/>
</dbReference>
<dbReference type="OrthoDB" id="2085234at2"/>
<dbReference type="GO" id="GO:0030435">
    <property type="term" value="P:sporulation resulting in formation of a cellular spore"/>
    <property type="evidence" value="ECO:0007669"/>
    <property type="project" value="UniProtKB-KW"/>
</dbReference>
<evidence type="ECO:0000256" key="2">
    <source>
        <dbReference type="ARBA" id="ARBA00011738"/>
    </source>
</evidence>
<comment type="function">
    <text evidence="3">Enables the recognition and targeting of unfolded and aggregated proteins to the ClpC protease or to other proteins involved in proteolysis. Acts negatively in the development of competence by binding ComK and recruiting it to the ClpCP protease. When overexpressed, inhibits sporulation. Also involved in Spx degradation by ClpC.</text>
</comment>